<dbReference type="EMBL" id="JAPDOD010000004">
    <property type="protein sequence ID" value="MDA0160014.1"/>
    <property type="molecule type" value="Genomic_DNA"/>
</dbReference>
<evidence type="ECO:0000313" key="1">
    <source>
        <dbReference type="EMBL" id="MDA0160014.1"/>
    </source>
</evidence>
<proteinExistence type="predicted"/>
<sequence>MLVLIPLIAGVVLTVVIAGGGDETPSGKNASAAATPAPALPPIQGLQIGVEGLIYNVTDVRLLDFDSPSAAPYLTNLQRPPKGNAFLGVFLRVYNPTGRAMGSAPGFLLEPSKNPELVEQNKATESPYSFKLGASVPAKGVIPAPGSAAASGQFPGGLLLYGVTSNTTKAQPLDLVIHTAKGAIAKLRLPPVPQVNGKPGHG</sequence>
<keyword evidence="2" id="KW-1185">Reference proteome</keyword>
<gene>
    <name evidence="1" type="ORF">OM076_07060</name>
</gene>
<protein>
    <submittedName>
        <fullName evidence="1">Uncharacterized protein</fullName>
    </submittedName>
</protein>
<dbReference type="AlphaFoldDB" id="A0A9X3MPH0"/>
<organism evidence="1 2">
    <name type="scientific">Solirubrobacter ginsenosidimutans</name>
    <dbReference type="NCBI Taxonomy" id="490573"/>
    <lineage>
        <taxon>Bacteria</taxon>
        <taxon>Bacillati</taxon>
        <taxon>Actinomycetota</taxon>
        <taxon>Thermoleophilia</taxon>
        <taxon>Solirubrobacterales</taxon>
        <taxon>Solirubrobacteraceae</taxon>
        <taxon>Solirubrobacter</taxon>
    </lineage>
</organism>
<comment type="caution">
    <text evidence="1">The sequence shown here is derived from an EMBL/GenBank/DDBJ whole genome shotgun (WGS) entry which is preliminary data.</text>
</comment>
<name>A0A9X3MPH0_9ACTN</name>
<evidence type="ECO:0000313" key="2">
    <source>
        <dbReference type="Proteomes" id="UP001149140"/>
    </source>
</evidence>
<dbReference type="RefSeq" id="WP_270038783.1">
    <property type="nucleotide sequence ID" value="NZ_JAPDOD010000004.1"/>
</dbReference>
<reference evidence="1" key="1">
    <citation type="submission" date="2022-10" db="EMBL/GenBank/DDBJ databases">
        <title>The WGS of Solirubrobacter ginsenosidimutans DSM 21036.</title>
        <authorList>
            <person name="Jiang Z."/>
        </authorList>
    </citation>
    <scope>NUCLEOTIDE SEQUENCE</scope>
    <source>
        <strain evidence="1">DSM 21036</strain>
    </source>
</reference>
<dbReference type="Proteomes" id="UP001149140">
    <property type="component" value="Unassembled WGS sequence"/>
</dbReference>
<accession>A0A9X3MPH0</accession>